<evidence type="ECO:0000256" key="4">
    <source>
        <dbReference type="ARBA" id="ARBA00023136"/>
    </source>
</evidence>
<dbReference type="InterPro" id="IPR036719">
    <property type="entry name" value="Neuro-gated_channel_TM_sf"/>
</dbReference>
<dbReference type="InterPro" id="IPR038050">
    <property type="entry name" value="Neuro_actylchol_rec"/>
</dbReference>
<protein>
    <submittedName>
        <fullName evidence="8">Uncharacterized protein</fullName>
    </submittedName>
</protein>
<dbReference type="Gene3D" id="1.20.58.390">
    <property type="entry name" value="Neurotransmitter-gated ion-channel transmembrane domain"/>
    <property type="match status" value="1"/>
</dbReference>
<dbReference type="SUPFAM" id="SSF63712">
    <property type="entry name" value="Nicotinic receptor ligand binding domain-like"/>
    <property type="match status" value="1"/>
</dbReference>
<dbReference type="CDD" id="cd19051">
    <property type="entry name" value="LGIC_TM_cation"/>
    <property type="match status" value="1"/>
</dbReference>
<comment type="caution">
    <text evidence="8">The sequence shown here is derived from an EMBL/GenBank/DDBJ whole genome shotgun (WGS) entry which is preliminary data.</text>
</comment>
<organism evidence="8 9">
    <name type="scientific">Sinanodonta woodiana</name>
    <name type="common">Chinese pond mussel</name>
    <name type="synonym">Anodonta woodiana</name>
    <dbReference type="NCBI Taxonomy" id="1069815"/>
    <lineage>
        <taxon>Eukaryota</taxon>
        <taxon>Metazoa</taxon>
        <taxon>Spiralia</taxon>
        <taxon>Lophotrochozoa</taxon>
        <taxon>Mollusca</taxon>
        <taxon>Bivalvia</taxon>
        <taxon>Autobranchia</taxon>
        <taxon>Heteroconchia</taxon>
        <taxon>Palaeoheterodonta</taxon>
        <taxon>Unionida</taxon>
        <taxon>Unionoidea</taxon>
        <taxon>Unionidae</taxon>
        <taxon>Unioninae</taxon>
        <taxon>Sinanodonta</taxon>
    </lineage>
</organism>
<dbReference type="CDD" id="cd18989">
    <property type="entry name" value="LGIC_ECD_cation"/>
    <property type="match status" value="1"/>
</dbReference>
<dbReference type="InterPro" id="IPR006029">
    <property type="entry name" value="Neurotrans-gated_channel_TM"/>
</dbReference>
<dbReference type="AlphaFoldDB" id="A0ABD3V336"/>
<sequence length="443" mass="49238">MKNILALVTFQHAEASFAPDATDIRSAMLSGAIFDPAVRPNKTVLVVAGFSLLTINSVDNVQQSLTVTGWLTLTWTDYRLAWQPSSFGDIQEIHVMPSEIWKPEVIITNSLADIGVINDDNLQLTVTNTGDVLWEPPGLYTTHCEIDITYYPFDRQKCIIELTSWSMTKDQLELDLASDDIDTEDLRTNGEWIIVSTSVRDSDLLDTKPDGTVVTSSQLDFILVLERRPAFYAINFILPIILSSFLSCVVFLVPIQAGEKVSYILTMILAIAVLLTMIADSLPHTSLTASVLGIYLAITMFLSVLCALITVLLLTIFHNKEKVDTTSFFYKLTVVVATIISFNGCKRRCKKGNGNAENKVFPNGTLPSKNMKNEAAGDYEMDKQRIETLISVDNGGKQVYTWAELANIWDRFCFWVFIAFTSLCTVSFLVALAVGGRKDYVST</sequence>
<dbReference type="Pfam" id="PF02931">
    <property type="entry name" value="Neur_chan_LBD"/>
    <property type="match status" value="1"/>
</dbReference>
<dbReference type="Pfam" id="PF02932">
    <property type="entry name" value="Neur_chan_memb"/>
    <property type="match status" value="1"/>
</dbReference>
<keyword evidence="5" id="KW-0406">Ion transport</keyword>
<dbReference type="Proteomes" id="UP001634394">
    <property type="component" value="Unassembled WGS sequence"/>
</dbReference>
<feature type="transmembrane region" description="Helical" evidence="5">
    <location>
        <begin position="230"/>
        <end position="255"/>
    </location>
</feature>
<evidence type="ECO:0000313" key="9">
    <source>
        <dbReference type="Proteomes" id="UP001634394"/>
    </source>
</evidence>
<keyword evidence="3 5" id="KW-1133">Transmembrane helix</keyword>
<evidence type="ECO:0000259" key="6">
    <source>
        <dbReference type="Pfam" id="PF02931"/>
    </source>
</evidence>
<dbReference type="InterPro" id="IPR006201">
    <property type="entry name" value="Neur_channel"/>
</dbReference>
<feature type="transmembrane region" description="Helical" evidence="5">
    <location>
        <begin position="261"/>
        <end position="279"/>
    </location>
</feature>
<evidence type="ECO:0000256" key="1">
    <source>
        <dbReference type="ARBA" id="ARBA00004141"/>
    </source>
</evidence>
<proteinExistence type="inferred from homology"/>
<evidence type="ECO:0000256" key="2">
    <source>
        <dbReference type="ARBA" id="ARBA00022692"/>
    </source>
</evidence>
<dbReference type="Gene3D" id="2.70.170.10">
    <property type="entry name" value="Neurotransmitter-gated ion-channel ligand-binding domain"/>
    <property type="match status" value="1"/>
</dbReference>
<keyword evidence="9" id="KW-1185">Reference proteome</keyword>
<dbReference type="InterPro" id="IPR006202">
    <property type="entry name" value="Neur_chan_lig-bd"/>
</dbReference>
<keyword evidence="4 5" id="KW-0472">Membrane</keyword>
<dbReference type="PANTHER" id="PTHR18945">
    <property type="entry name" value="NEUROTRANSMITTER GATED ION CHANNEL"/>
    <property type="match status" value="1"/>
</dbReference>
<reference evidence="8 9" key="1">
    <citation type="submission" date="2024-11" db="EMBL/GenBank/DDBJ databases">
        <title>Chromosome-level genome assembly of the freshwater bivalve Anodonta woodiana.</title>
        <authorList>
            <person name="Chen X."/>
        </authorList>
    </citation>
    <scope>NUCLEOTIDE SEQUENCE [LARGE SCALE GENOMIC DNA]</scope>
    <source>
        <strain evidence="8">MN2024</strain>
        <tissue evidence="8">Gills</tissue>
    </source>
</reference>
<comment type="similarity">
    <text evidence="5">Belongs to the ligand-gated ion channel (TC 1.A.9) family.</text>
</comment>
<dbReference type="FunFam" id="2.70.170.10:FF:000028">
    <property type="entry name" value="AcetylCholine Receptor"/>
    <property type="match status" value="1"/>
</dbReference>
<evidence type="ECO:0000313" key="8">
    <source>
        <dbReference type="EMBL" id="KAL3854935.1"/>
    </source>
</evidence>
<evidence type="ECO:0000256" key="3">
    <source>
        <dbReference type="ARBA" id="ARBA00022989"/>
    </source>
</evidence>
<dbReference type="GO" id="GO:0016020">
    <property type="term" value="C:membrane"/>
    <property type="evidence" value="ECO:0007669"/>
    <property type="project" value="UniProtKB-SubCell"/>
</dbReference>
<dbReference type="GO" id="GO:0034220">
    <property type="term" value="P:monoatomic ion transmembrane transport"/>
    <property type="evidence" value="ECO:0007669"/>
    <property type="project" value="UniProtKB-KW"/>
</dbReference>
<dbReference type="PROSITE" id="PS00236">
    <property type="entry name" value="NEUROTR_ION_CHANNEL"/>
    <property type="match status" value="1"/>
</dbReference>
<dbReference type="PRINTS" id="PR00252">
    <property type="entry name" value="NRIONCHANNEL"/>
</dbReference>
<dbReference type="InterPro" id="IPR018000">
    <property type="entry name" value="Neurotransmitter_ion_chnl_CS"/>
</dbReference>
<evidence type="ECO:0000259" key="7">
    <source>
        <dbReference type="Pfam" id="PF02932"/>
    </source>
</evidence>
<feature type="domain" description="Neurotransmitter-gated ion-channel transmembrane" evidence="7">
    <location>
        <begin position="237"/>
        <end position="376"/>
    </location>
</feature>
<gene>
    <name evidence="8" type="ORF">ACJMK2_014170</name>
</gene>
<evidence type="ECO:0000256" key="5">
    <source>
        <dbReference type="RuleBase" id="RU000687"/>
    </source>
</evidence>
<name>A0ABD3V336_SINWO</name>
<accession>A0ABD3V336</accession>
<feature type="transmembrane region" description="Helical" evidence="5">
    <location>
        <begin position="291"/>
        <end position="316"/>
    </location>
</feature>
<feature type="transmembrane region" description="Helical" evidence="5">
    <location>
        <begin position="412"/>
        <end position="434"/>
    </location>
</feature>
<keyword evidence="5" id="KW-0813">Transport</keyword>
<dbReference type="SUPFAM" id="SSF90112">
    <property type="entry name" value="Neurotransmitter-gated ion-channel transmembrane pore"/>
    <property type="match status" value="1"/>
</dbReference>
<dbReference type="InterPro" id="IPR036734">
    <property type="entry name" value="Neur_chan_lig-bd_sf"/>
</dbReference>
<dbReference type="EMBL" id="JBJQND010000014">
    <property type="protein sequence ID" value="KAL3854935.1"/>
    <property type="molecule type" value="Genomic_DNA"/>
</dbReference>
<keyword evidence="2 5" id="KW-0812">Transmembrane</keyword>
<keyword evidence="5" id="KW-0407">Ion channel</keyword>
<feature type="domain" description="Neurotransmitter-gated ion-channel ligand-binding" evidence="6">
    <location>
        <begin position="29"/>
        <end position="229"/>
    </location>
</feature>
<comment type="subcellular location">
    <subcellularLocation>
        <location evidence="1">Membrane</location>
        <topology evidence="1">Multi-pass membrane protein</topology>
    </subcellularLocation>
</comment>